<dbReference type="EMBL" id="MKZS01000001">
    <property type="protein sequence ID" value="OLT62102.1"/>
    <property type="molecule type" value="Genomic_DNA"/>
</dbReference>
<keyword evidence="2" id="KW-0472">Membrane</keyword>
<reference evidence="3 4" key="1">
    <citation type="submission" date="2016-10" db="EMBL/GenBank/DDBJ databases">
        <title>Comparative genomics uncovers the prolific and rare metabolic potential of the cyanobacterial genus Moorea.</title>
        <authorList>
            <person name="Leao T."/>
            <person name="Castelao G."/>
            <person name="Korobeynikov A."/>
            <person name="Monroe E.A."/>
            <person name="Podell S."/>
            <person name="Glukhov E."/>
            <person name="Allen E."/>
            <person name="Gerwick W.H."/>
            <person name="Gerwick L."/>
        </authorList>
    </citation>
    <scope>NUCLEOTIDE SEQUENCE [LARGE SCALE GENOMIC DNA]</scope>
    <source>
        <strain evidence="3 4">PNG5-198</strain>
    </source>
</reference>
<protein>
    <submittedName>
        <fullName evidence="3">Uncharacterized protein</fullName>
    </submittedName>
</protein>
<evidence type="ECO:0000313" key="3">
    <source>
        <dbReference type="EMBL" id="OLT62102.1"/>
    </source>
</evidence>
<dbReference type="RefSeq" id="WP_075903787.1">
    <property type="nucleotide sequence ID" value="NZ_MKZS01000001.1"/>
</dbReference>
<keyword evidence="2" id="KW-1133">Transmembrane helix</keyword>
<gene>
    <name evidence="3" type="ORF">BJP37_26875</name>
</gene>
<dbReference type="SUPFAM" id="SSF46458">
    <property type="entry name" value="Globin-like"/>
    <property type="match status" value="1"/>
</dbReference>
<feature type="transmembrane region" description="Helical" evidence="2">
    <location>
        <begin position="32"/>
        <end position="53"/>
    </location>
</feature>
<name>A0A1U7N833_9CYAN</name>
<evidence type="ECO:0000256" key="2">
    <source>
        <dbReference type="SAM" id="Phobius"/>
    </source>
</evidence>
<dbReference type="AlphaFoldDB" id="A0A1U7N833"/>
<sequence>MGEYINLFTSFLGQSTQTPQAVASQATQSTQYIAIFPVLTAVIGMFTGLIAAWKNQSDVYNNNLKQCKEAFDISLKSFEKNLDSVKKSYEAEKRALELVLKQKEFDIKNLKNRIQRMESFYAINFADIDKGNTILEKLILLLKYIENRVRDKDDGLSAEVKKMQDYLEIQLGLVDRQKFRFEAVDWLKSKYDYLVTSATEYILAQRTDAPREEVEKSTKQYLKRLTTMLRVGSGTESDPSFIEKTKSVCSQEYVEVLIYIRDRLIGVGGQISPPAYEELQNCIDLLIAIIK</sequence>
<proteinExistence type="predicted"/>
<feature type="coiled-coil region" evidence="1">
    <location>
        <begin position="50"/>
        <end position="120"/>
    </location>
</feature>
<dbReference type="InterPro" id="IPR009050">
    <property type="entry name" value="Globin-like_sf"/>
</dbReference>
<accession>A0A1U7N833</accession>
<organism evidence="3 4">
    <name type="scientific">Moorena bouillonii PNG</name>
    <dbReference type="NCBI Taxonomy" id="568701"/>
    <lineage>
        <taxon>Bacteria</taxon>
        <taxon>Bacillati</taxon>
        <taxon>Cyanobacteriota</taxon>
        <taxon>Cyanophyceae</taxon>
        <taxon>Coleofasciculales</taxon>
        <taxon>Coleofasciculaceae</taxon>
        <taxon>Moorena</taxon>
    </lineage>
</organism>
<keyword evidence="4" id="KW-1185">Reference proteome</keyword>
<comment type="caution">
    <text evidence="3">The sequence shown here is derived from an EMBL/GenBank/DDBJ whole genome shotgun (WGS) entry which is preliminary data.</text>
</comment>
<keyword evidence="1" id="KW-0175">Coiled coil</keyword>
<keyword evidence="2" id="KW-0812">Transmembrane</keyword>
<evidence type="ECO:0000313" key="4">
    <source>
        <dbReference type="Proteomes" id="UP000186657"/>
    </source>
</evidence>
<evidence type="ECO:0000256" key="1">
    <source>
        <dbReference type="SAM" id="Coils"/>
    </source>
</evidence>
<dbReference type="Proteomes" id="UP000186657">
    <property type="component" value="Unassembled WGS sequence"/>
</dbReference>